<accession>A0A090LJL2</accession>
<dbReference type="RefSeq" id="XP_024507513.1">
    <property type="nucleotide sequence ID" value="XM_024654109.1"/>
</dbReference>
<dbReference type="WormBase" id="SRAE_2000297100">
    <property type="protein sequence ID" value="SRP12241"/>
    <property type="gene ID" value="WBGene00263190"/>
</dbReference>
<dbReference type="EMBL" id="LN609529">
    <property type="protein sequence ID" value="CEF68313.1"/>
    <property type="molecule type" value="Genomic_DNA"/>
</dbReference>
<sequence length="67" mass="7948">MNFLQLSDKIVDEKAAVKFFQSHGIIPEEKECSKGHQMKMQFGKQVHWRCYIKKCREESGVRIGTWF</sequence>
<reference evidence="2" key="2">
    <citation type="submission" date="2014-09" db="EMBL/GenBank/DDBJ databases">
        <authorList>
            <person name="Martin A.A."/>
        </authorList>
    </citation>
    <scope>NUCLEOTIDE SEQUENCE</scope>
    <source>
        <strain evidence="2">ED321</strain>
    </source>
</reference>
<reference evidence="3" key="3">
    <citation type="submission" date="2020-12" db="UniProtKB">
        <authorList>
            <consortium name="WormBaseParasite"/>
        </authorList>
    </citation>
    <scope>IDENTIFICATION</scope>
</reference>
<evidence type="ECO:0000313" key="4">
    <source>
        <dbReference type="WormBase" id="SRAE_2000297100"/>
    </source>
</evidence>
<evidence type="ECO:0000313" key="3">
    <source>
        <dbReference type="WBParaSite" id="SRAE_2000297100.1"/>
    </source>
</evidence>
<keyword evidence="2" id="KW-1185">Reference proteome</keyword>
<reference evidence="1" key="1">
    <citation type="submission" date="2014-09" db="EMBL/GenBank/DDBJ databases">
        <authorList>
            <person name="Aslett A.Martin."/>
        </authorList>
    </citation>
    <scope>NUCLEOTIDE SEQUENCE</scope>
    <source>
        <strain evidence="1">ED321 Heterogonic</strain>
    </source>
</reference>
<name>A0A090LJL2_STRRB</name>
<evidence type="ECO:0000313" key="1">
    <source>
        <dbReference type="EMBL" id="CEF68313.1"/>
    </source>
</evidence>
<dbReference type="OrthoDB" id="10062329at2759"/>
<dbReference type="OMA" id="KECSKGH"/>
<proteinExistence type="predicted"/>
<dbReference type="GeneID" id="36380683"/>
<gene>
    <name evidence="1 3 4" type="ORF">SRAE_2000297100</name>
</gene>
<dbReference type="AlphaFoldDB" id="A0A090LJL2"/>
<protein>
    <submittedName>
        <fullName evidence="1 3">Uncharacterized protein</fullName>
    </submittedName>
</protein>
<dbReference type="Proteomes" id="UP000035682">
    <property type="component" value="Unplaced"/>
</dbReference>
<evidence type="ECO:0000313" key="2">
    <source>
        <dbReference type="Proteomes" id="UP000035682"/>
    </source>
</evidence>
<dbReference type="CTD" id="36380683"/>
<organism evidence="1">
    <name type="scientific">Strongyloides ratti</name>
    <name type="common">Parasitic roundworm</name>
    <dbReference type="NCBI Taxonomy" id="34506"/>
    <lineage>
        <taxon>Eukaryota</taxon>
        <taxon>Metazoa</taxon>
        <taxon>Ecdysozoa</taxon>
        <taxon>Nematoda</taxon>
        <taxon>Chromadorea</taxon>
        <taxon>Rhabditida</taxon>
        <taxon>Tylenchina</taxon>
        <taxon>Panagrolaimomorpha</taxon>
        <taxon>Strongyloidoidea</taxon>
        <taxon>Strongyloididae</taxon>
        <taxon>Strongyloides</taxon>
    </lineage>
</organism>
<dbReference type="WBParaSite" id="SRAE_2000297100.1">
    <property type="protein sequence ID" value="SRAE_2000297100.1"/>
    <property type="gene ID" value="WBGene00263190"/>
</dbReference>